<reference evidence="1 2" key="1">
    <citation type="journal article" date="2011" name="J. Bacteriol.">
        <title>Complete genome sequence of Mycoplasma haemofelis, a hemotropic mycoplasma.</title>
        <authorList>
            <person name="Barker E.N."/>
            <person name="Helps C.R."/>
            <person name="Peters I.R."/>
            <person name="Darby A.C."/>
            <person name="Radford A.D."/>
            <person name="Tasker S."/>
        </authorList>
    </citation>
    <scope>NUCLEOTIDE SEQUENCE [LARGE SCALE GENOMIC DNA]</scope>
    <source>
        <strain evidence="1 2">Langford 1</strain>
    </source>
</reference>
<name>E8ZKI8_MYCHL</name>
<dbReference type="PROSITE" id="PS51257">
    <property type="entry name" value="PROKAR_LIPOPROTEIN"/>
    <property type="match status" value="1"/>
</dbReference>
<organism evidence="1 2">
    <name type="scientific">Mycoplasma haemofelis (strain Langford 1)</name>
    <name type="common">Haemobartonella felis</name>
    <dbReference type="NCBI Taxonomy" id="941640"/>
    <lineage>
        <taxon>Bacteria</taxon>
        <taxon>Bacillati</taxon>
        <taxon>Mycoplasmatota</taxon>
        <taxon>Mollicutes</taxon>
        <taxon>Mycoplasmataceae</taxon>
        <taxon>Mycoplasma</taxon>
    </lineage>
</organism>
<protein>
    <recommendedName>
        <fullName evidence="3">Lipoprotein</fullName>
    </recommendedName>
</protein>
<sequence length="137" mass="15031">MSCAVKLVAGGSITVGAGVGGACYHRILGQYDTYKTTWSIPVLKRNKEQGTSNEIFNPINCQRNYSSSYEETTFNLEEFKKWCSEVSANNVVEGHSKDVGEAKVRGSSNEGGSFTIPVCRNVEKTDHSWTVSVCLPR</sequence>
<dbReference type="KEGG" id="mha:HF1_01460"/>
<dbReference type="Proteomes" id="UP000008637">
    <property type="component" value="Chromosome"/>
</dbReference>
<dbReference type="AlphaFoldDB" id="E8ZKI8"/>
<accession>E8ZKI8</accession>
<dbReference type="EMBL" id="FR773153">
    <property type="protein sequence ID" value="CBY92154.1"/>
    <property type="molecule type" value="Genomic_DNA"/>
</dbReference>
<evidence type="ECO:0000313" key="1">
    <source>
        <dbReference type="EMBL" id="CBY92154.1"/>
    </source>
</evidence>
<evidence type="ECO:0000313" key="2">
    <source>
        <dbReference type="Proteomes" id="UP000008637"/>
    </source>
</evidence>
<gene>
    <name evidence="1" type="ordered locus">HF1_01460</name>
</gene>
<evidence type="ECO:0008006" key="3">
    <source>
        <dbReference type="Google" id="ProtNLM"/>
    </source>
</evidence>
<proteinExistence type="predicted"/>
<keyword evidence="2" id="KW-1185">Reference proteome</keyword>
<dbReference type="HOGENOM" id="CLU_1862960_0_0_14"/>